<dbReference type="GO" id="GO:0005886">
    <property type="term" value="C:plasma membrane"/>
    <property type="evidence" value="ECO:0007669"/>
    <property type="project" value="TreeGrafter"/>
</dbReference>
<evidence type="ECO:0000256" key="2">
    <source>
        <dbReference type="ARBA" id="ARBA00022448"/>
    </source>
</evidence>
<dbReference type="PROSITE" id="PS00914">
    <property type="entry name" value="SYNTAXIN"/>
    <property type="match status" value="1"/>
</dbReference>
<dbReference type="PANTHER" id="PTHR19957:SF91">
    <property type="entry name" value="SYNTAXIN-112"/>
    <property type="match status" value="1"/>
</dbReference>
<dbReference type="SMART" id="SM00397">
    <property type="entry name" value="t_SNARE"/>
    <property type="match status" value="1"/>
</dbReference>
<keyword evidence="3" id="KW-0653">Protein transport</keyword>
<dbReference type="FunFam" id="1.20.58.70:FF:000003">
    <property type="entry name" value="Qa-SNARE, Sso1/Syntaxin1-type, SYP12A-group"/>
    <property type="match status" value="1"/>
</dbReference>
<evidence type="ECO:0000256" key="6">
    <source>
        <dbReference type="SAM" id="Phobius"/>
    </source>
</evidence>
<evidence type="ECO:0000256" key="4">
    <source>
        <dbReference type="RuleBase" id="RU003858"/>
    </source>
</evidence>
<proteinExistence type="inferred from homology"/>
<reference evidence="8 9" key="1">
    <citation type="submission" date="2020-06" db="EMBL/GenBank/DDBJ databases">
        <title>Transcriptomic and genomic resources for Thalictrum thalictroides and T. hernandezii: Facilitating candidate gene discovery in an emerging model plant lineage.</title>
        <authorList>
            <person name="Arias T."/>
            <person name="Riano-Pachon D.M."/>
            <person name="Di Stilio V.S."/>
        </authorList>
    </citation>
    <scope>NUCLEOTIDE SEQUENCE [LARGE SCALE GENOMIC DNA]</scope>
    <source>
        <strain evidence="9">cv. WT478/WT964</strain>
        <tissue evidence="8">Leaves</tissue>
    </source>
</reference>
<keyword evidence="6" id="KW-0812">Transmembrane</keyword>
<comment type="caution">
    <text evidence="8">The sequence shown here is derived from an EMBL/GenBank/DDBJ whole genome shotgun (WGS) entry which is preliminary data.</text>
</comment>
<keyword evidence="6" id="KW-1133">Transmembrane helix</keyword>
<dbReference type="Gene3D" id="1.20.58.70">
    <property type="match status" value="1"/>
</dbReference>
<protein>
    <submittedName>
        <fullName evidence="8">Syntaxin-like protein</fullName>
    </submittedName>
</protein>
<feature type="coiled-coil region" evidence="5">
    <location>
        <begin position="199"/>
        <end position="226"/>
    </location>
</feature>
<dbReference type="EMBL" id="JABWDY010041820">
    <property type="protein sequence ID" value="KAF5177102.1"/>
    <property type="molecule type" value="Genomic_DNA"/>
</dbReference>
<dbReference type="SUPFAM" id="SSF47661">
    <property type="entry name" value="t-snare proteins"/>
    <property type="match status" value="1"/>
</dbReference>
<dbReference type="Pfam" id="PF00804">
    <property type="entry name" value="Syntaxin"/>
    <property type="match status" value="1"/>
</dbReference>
<dbReference type="InterPro" id="IPR045242">
    <property type="entry name" value="Syntaxin"/>
</dbReference>
<dbReference type="InterPro" id="IPR006011">
    <property type="entry name" value="Syntaxin_N"/>
</dbReference>
<dbReference type="AlphaFoldDB" id="A0A7J6UY44"/>
<dbReference type="FunFam" id="1.20.5.110:FF:000008">
    <property type="entry name" value="Syntaxin 132"/>
    <property type="match status" value="1"/>
</dbReference>
<dbReference type="CDD" id="cd15848">
    <property type="entry name" value="SNARE_syntaxin1-like"/>
    <property type="match status" value="1"/>
</dbReference>
<dbReference type="GO" id="GO:0006887">
    <property type="term" value="P:exocytosis"/>
    <property type="evidence" value="ECO:0007669"/>
    <property type="project" value="TreeGrafter"/>
</dbReference>
<gene>
    <name evidence="8" type="ORF">FRX31_033309</name>
</gene>
<accession>A0A7J6UY44</accession>
<dbReference type="PANTHER" id="PTHR19957">
    <property type="entry name" value="SYNTAXIN"/>
    <property type="match status" value="1"/>
</dbReference>
<evidence type="ECO:0000256" key="3">
    <source>
        <dbReference type="ARBA" id="ARBA00022927"/>
    </source>
</evidence>
<dbReference type="SMART" id="SM00503">
    <property type="entry name" value="SynN"/>
    <property type="match status" value="1"/>
</dbReference>
<feature type="transmembrane region" description="Helical" evidence="6">
    <location>
        <begin position="275"/>
        <end position="295"/>
    </location>
</feature>
<dbReference type="CDD" id="cd00179">
    <property type="entry name" value="SynN"/>
    <property type="match status" value="1"/>
</dbReference>
<dbReference type="Proteomes" id="UP000554482">
    <property type="component" value="Unassembled WGS sequence"/>
</dbReference>
<dbReference type="OrthoDB" id="330671at2759"/>
<evidence type="ECO:0000259" key="7">
    <source>
        <dbReference type="PROSITE" id="PS50192"/>
    </source>
</evidence>
<evidence type="ECO:0000256" key="5">
    <source>
        <dbReference type="SAM" id="Coils"/>
    </source>
</evidence>
<sequence>MNDLMTKSFLSYVDLKKQAMKDLETVPDIEMGLDPSIEENLSQFFREVGAIKTEMDAITTLLLDLQELNEETKSTHSAKVLRGLRDRMDSDMVTILRTAKIIKARLEYLDQSNVANRTLSMAYCEGSYVDRTRMAVTNSLRIKLKDIMNDFQALRDRIVIEHKEGLKRRYFNATGKIATEEEIDKMVSTNGHVTVFAGNTELDLENKERQEAVKELQRSLKELHQVFLDMAVLVDAQGEEMDDIELNVANAKVFISGGTDRLVSANAMRKKGGNLVYWVWLVVAVLLLIGILLTVT</sequence>
<name>A0A7J6UY44_THATH</name>
<dbReference type="Gene3D" id="1.20.5.110">
    <property type="match status" value="1"/>
</dbReference>
<organism evidence="8 9">
    <name type="scientific">Thalictrum thalictroides</name>
    <name type="common">Rue-anemone</name>
    <name type="synonym">Anemone thalictroides</name>
    <dbReference type="NCBI Taxonomy" id="46969"/>
    <lineage>
        <taxon>Eukaryota</taxon>
        <taxon>Viridiplantae</taxon>
        <taxon>Streptophyta</taxon>
        <taxon>Embryophyta</taxon>
        <taxon>Tracheophyta</taxon>
        <taxon>Spermatophyta</taxon>
        <taxon>Magnoliopsida</taxon>
        <taxon>Ranunculales</taxon>
        <taxon>Ranunculaceae</taxon>
        <taxon>Thalictroideae</taxon>
        <taxon>Thalictrum</taxon>
    </lineage>
</organism>
<keyword evidence="2" id="KW-0813">Transport</keyword>
<dbReference type="InterPro" id="IPR010989">
    <property type="entry name" value="SNARE"/>
</dbReference>
<dbReference type="GO" id="GO:0000149">
    <property type="term" value="F:SNARE binding"/>
    <property type="evidence" value="ECO:0007669"/>
    <property type="project" value="TreeGrafter"/>
</dbReference>
<dbReference type="GO" id="GO:0048278">
    <property type="term" value="P:vesicle docking"/>
    <property type="evidence" value="ECO:0007669"/>
    <property type="project" value="TreeGrafter"/>
</dbReference>
<keyword evidence="6" id="KW-0472">Membrane</keyword>
<dbReference type="InterPro" id="IPR006012">
    <property type="entry name" value="Syntaxin/epimorphin_CS"/>
</dbReference>
<keyword evidence="5" id="KW-0175">Coiled coil</keyword>
<dbReference type="GO" id="GO:0012505">
    <property type="term" value="C:endomembrane system"/>
    <property type="evidence" value="ECO:0007669"/>
    <property type="project" value="TreeGrafter"/>
</dbReference>
<comment type="similarity">
    <text evidence="1 4">Belongs to the syntaxin family.</text>
</comment>
<dbReference type="GO" id="GO:0005484">
    <property type="term" value="F:SNAP receptor activity"/>
    <property type="evidence" value="ECO:0007669"/>
    <property type="project" value="InterPro"/>
</dbReference>
<dbReference type="InterPro" id="IPR000727">
    <property type="entry name" value="T_SNARE_dom"/>
</dbReference>
<dbReference type="PROSITE" id="PS50192">
    <property type="entry name" value="T_SNARE"/>
    <property type="match status" value="1"/>
</dbReference>
<dbReference type="GO" id="GO:0031201">
    <property type="term" value="C:SNARE complex"/>
    <property type="evidence" value="ECO:0007669"/>
    <property type="project" value="TreeGrafter"/>
</dbReference>
<feature type="domain" description="T-SNARE coiled-coil homology" evidence="7">
    <location>
        <begin position="203"/>
        <end position="265"/>
    </location>
</feature>
<keyword evidence="9" id="KW-1185">Reference proteome</keyword>
<dbReference type="GO" id="GO:0006906">
    <property type="term" value="P:vesicle fusion"/>
    <property type="evidence" value="ECO:0007669"/>
    <property type="project" value="TreeGrafter"/>
</dbReference>
<evidence type="ECO:0000256" key="1">
    <source>
        <dbReference type="ARBA" id="ARBA00009063"/>
    </source>
</evidence>
<evidence type="ECO:0000313" key="9">
    <source>
        <dbReference type="Proteomes" id="UP000554482"/>
    </source>
</evidence>
<dbReference type="GO" id="GO:0006886">
    <property type="term" value="P:intracellular protein transport"/>
    <property type="evidence" value="ECO:0007669"/>
    <property type="project" value="InterPro"/>
</dbReference>
<evidence type="ECO:0000313" key="8">
    <source>
        <dbReference type="EMBL" id="KAF5177102.1"/>
    </source>
</evidence>